<evidence type="ECO:0000256" key="1">
    <source>
        <dbReference type="SAM" id="MobiDB-lite"/>
    </source>
</evidence>
<proteinExistence type="predicted"/>
<evidence type="ECO:0000313" key="3">
    <source>
        <dbReference type="EMBL" id="RKR84250.1"/>
    </source>
</evidence>
<dbReference type="GO" id="GO:0008408">
    <property type="term" value="F:3'-5' exonuclease activity"/>
    <property type="evidence" value="ECO:0007669"/>
    <property type="project" value="TreeGrafter"/>
</dbReference>
<feature type="domain" description="Exonuclease" evidence="2">
    <location>
        <begin position="8"/>
        <end position="174"/>
    </location>
</feature>
<protein>
    <submittedName>
        <fullName evidence="3">DNA polymerase-3 subunit epsilon</fullName>
    </submittedName>
</protein>
<sequence>MKLTLKRPLAFFDLETTGTNIGVDRIVEISVIKLMPDATEEVKTWKINPEMPISIESSMIHGIYEEHLIDAPVFKNAAAEIADFIADSDLAGYNSNRFDIPMLMEEFLRVGHPFDIEERHFVDVQNIFHQMEQRTLRAAYQFYCGKDIINAHSAEADTRATMEVLLAQIAKYEGVEYEDKKGVKTKPVVGDVEALHKFTNLNKPVDFAGRMVYSDNGDELFNFGKHKGKKVEDVFKAEPSYYSWMMNGDFPLYTKRKLEQIYKRYISKREPAVKPEPKPAPVQQTQQQGLIADPSQPQPEKKAFVPNKNTEKKPFNPQHNNTDRKPFIPRTEQKPKEEAKPIDNDMLAALKQKFGK</sequence>
<keyword evidence="4" id="KW-1185">Reference proteome</keyword>
<feature type="compositionally biased region" description="Basic and acidic residues" evidence="1">
    <location>
        <begin position="321"/>
        <end position="343"/>
    </location>
</feature>
<dbReference type="InterPro" id="IPR036397">
    <property type="entry name" value="RNaseH_sf"/>
</dbReference>
<dbReference type="SMART" id="SM00479">
    <property type="entry name" value="EXOIII"/>
    <property type="match status" value="1"/>
</dbReference>
<evidence type="ECO:0000259" key="2">
    <source>
        <dbReference type="SMART" id="SM00479"/>
    </source>
</evidence>
<gene>
    <name evidence="3" type="ORF">BDD43_4480</name>
</gene>
<comment type="caution">
    <text evidence="3">The sequence shown here is derived from an EMBL/GenBank/DDBJ whole genome shotgun (WGS) entry which is preliminary data.</text>
</comment>
<feature type="region of interest" description="Disordered" evidence="1">
    <location>
        <begin position="269"/>
        <end position="345"/>
    </location>
</feature>
<dbReference type="GO" id="GO:0003676">
    <property type="term" value="F:nucleic acid binding"/>
    <property type="evidence" value="ECO:0007669"/>
    <property type="project" value="InterPro"/>
</dbReference>
<accession>A0A495J5I5</accession>
<dbReference type="Pfam" id="PF00929">
    <property type="entry name" value="RNase_T"/>
    <property type="match status" value="1"/>
</dbReference>
<dbReference type="InterPro" id="IPR046768">
    <property type="entry name" value="ExoX-like_C"/>
</dbReference>
<dbReference type="GO" id="GO:0005829">
    <property type="term" value="C:cytosol"/>
    <property type="evidence" value="ECO:0007669"/>
    <property type="project" value="TreeGrafter"/>
</dbReference>
<name>A0A495J5I5_9SPHI</name>
<dbReference type="InterPro" id="IPR013520">
    <property type="entry name" value="Ribonucl_H"/>
</dbReference>
<dbReference type="Proteomes" id="UP000268007">
    <property type="component" value="Unassembled WGS sequence"/>
</dbReference>
<dbReference type="Gene3D" id="3.30.420.10">
    <property type="entry name" value="Ribonuclease H-like superfamily/Ribonuclease H"/>
    <property type="match status" value="1"/>
</dbReference>
<reference evidence="3 4" key="1">
    <citation type="submission" date="2018-10" db="EMBL/GenBank/DDBJ databases">
        <title>Genomic Encyclopedia of Archaeal and Bacterial Type Strains, Phase II (KMG-II): from individual species to whole genera.</title>
        <authorList>
            <person name="Goeker M."/>
        </authorList>
    </citation>
    <scope>NUCLEOTIDE SEQUENCE [LARGE SCALE GENOMIC DNA]</scope>
    <source>
        <strain evidence="3 4">DSM 18602</strain>
    </source>
</reference>
<dbReference type="SUPFAM" id="SSF53098">
    <property type="entry name" value="Ribonuclease H-like"/>
    <property type="match status" value="1"/>
</dbReference>
<dbReference type="PANTHER" id="PTHR30231">
    <property type="entry name" value="DNA POLYMERASE III SUBUNIT EPSILON"/>
    <property type="match status" value="1"/>
</dbReference>
<dbReference type="Pfam" id="PF20600">
    <property type="entry name" value="ExoX-like_C"/>
    <property type="match status" value="1"/>
</dbReference>
<dbReference type="RefSeq" id="WP_121199752.1">
    <property type="nucleotide sequence ID" value="NZ_RBKU01000001.1"/>
</dbReference>
<evidence type="ECO:0000313" key="4">
    <source>
        <dbReference type="Proteomes" id="UP000268007"/>
    </source>
</evidence>
<organism evidence="3 4">
    <name type="scientific">Mucilaginibacter gracilis</name>
    <dbReference type="NCBI Taxonomy" id="423350"/>
    <lineage>
        <taxon>Bacteria</taxon>
        <taxon>Pseudomonadati</taxon>
        <taxon>Bacteroidota</taxon>
        <taxon>Sphingobacteriia</taxon>
        <taxon>Sphingobacteriales</taxon>
        <taxon>Sphingobacteriaceae</taxon>
        <taxon>Mucilaginibacter</taxon>
    </lineage>
</organism>
<dbReference type="OrthoDB" id="9791657at2"/>
<feature type="compositionally biased region" description="Basic and acidic residues" evidence="1">
    <location>
        <begin position="299"/>
        <end position="314"/>
    </location>
</feature>
<dbReference type="InterPro" id="IPR012337">
    <property type="entry name" value="RNaseH-like_sf"/>
</dbReference>
<dbReference type="AlphaFoldDB" id="A0A495J5I5"/>
<dbReference type="CDD" id="cd06127">
    <property type="entry name" value="DEDDh"/>
    <property type="match status" value="1"/>
</dbReference>
<dbReference type="GO" id="GO:0045004">
    <property type="term" value="P:DNA replication proofreading"/>
    <property type="evidence" value="ECO:0007669"/>
    <property type="project" value="TreeGrafter"/>
</dbReference>
<dbReference type="PANTHER" id="PTHR30231:SF41">
    <property type="entry name" value="DNA POLYMERASE III SUBUNIT EPSILON"/>
    <property type="match status" value="1"/>
</dbReference>
<dbReference type="EMBL" id="RBKU01000001">
    <property type="protein sequence ID" value="RKR84250.1"/>
    <property type="molecule type" value="Genomic_DNA"/>
</dbReference>